<dbReference type="GO" id="GO:0016787">
    <property type="term" value="F:hydrolase activity"/>
    <property type="evidence" value="ECO:0007669"/>
    <property type="project" value="UniProtKB-KW"/>
</dbReference>
<evidence type="ECO:0000313" key="4">
    <source>
        <dbReference type="EMBL" id="KAK9187382.1"/>
    </source>
</evidence>
<name>A0AAP0QDG5_9ROSI</name>
<keyword evidence="2" id="KW-0442">Lipid degradation</keyword>
<dbReference type="PANTHER" id="PTHR46020">
    <property type="entry name" value="OSJNBB0059K02.9 PROTEIN"/>
    <property type="match status" value="1"/>
</dbReference>
<dbReference type="InterPro" id="IPR036514">
    <property type="entry name" value="SGNH_hydro_sf"/>
</dbReference>
<organism evidence="4 5">
    <name type="scientific">Citrus x changshan-huyou</name>
    <dbReference type="NCBI Taxonomy" id="2935761"/>
    <lineage>
        <taxon>Eukaryota</taxon>
        <taxon>Viridiplantae</taxon>
        <taxon>Streptophyta</taxon>
        <taxon>Embryophyta</taxon>
        <taxon>Tracheophyta</taxon>
        <taxon>Spermatophyta</taxon>
        <taxon>Magnoliopsida</taxon>
        <taxon>eudicotyledons</taxon>
        <taxon>Gunneridae</taxon>
        <taxon>Pentapetalae</taxon>
        <taxon>rosids</taxon>
        <taxon>malvids</taxon>
        <taxon>Sapindales</taxon>
        <taxon>Rutaceae</taxon>
        <taxon>Aurantioideae</taxon>
        <taxon>Citrus</taxon>
    </lineage>
</organism>
<keyword evidence="3" id="KW-0443">Lipid metabolism</keyword>
<dbReference type="EMBL" id="JBCGBO010000007">
    <property type="protein sequence ID" value="KAK9187382.1"/>
    <property type="molecule type" value="Genomic_DNA"/>
</dbReference>
<dbReference type="GO" id="GO:0016042">
    <property type="term" value="P:lipid catabolic process"/>
    <property type="evidence" value="ECO:0007669"/>
    <property type="project" value="UniProtKB-KW"/>
</dbReference>
<keyword evidence="5" id="KW-1185">Reference proteome</keyword>
<proteinExistence type="predicted"/>
<dbReference type="PANTHER" id="PTHR46020:SF4">
    <property type="entry name" value="OS04G0650200 PROTEIN"/>
    <property type="match status" value="1"/>
</dbReference>
<evidence type="ECO:0000256" key="3">
    <source>
        <dbReference type="ARBA" id="ARBA00023098"/>
    </source>
</evidence>
<dbReference type="Proteomes" id="UP001428341">
    <property type="component" value="Unassembled WGS sequence"/>
</dbReference>
<evidence type="ECO:0000256" key="1">
    <source>
        <dbReference type="ARBA" id="ARBA00022801"/>
    </source>
</evidence>
<keyword evidence="1" id="KW-0378">Hydrolase</keyword>
<reference evidence="4 5" key="1">
    <citation type="submission" date="2024-05" db="EMBL/GenBank/DDBJ databases">
        <title>Haplotype-resolved chromosome-level genome assembly of Huyou (Citrus changshanensis).</title>
        <authorList>
            <person name="Miao C."/>
            <person name="Chen W."/>
            <person name="Wu Y."/>
            <person name="Wang L."/>
            <person name="Zhao S."/>
            <person name="Grierson D."/>
            <person name="Xu C."/>
            <person name="Chen K."/>
        </authorList>
    </citation>
    <scope>NUCLEOTIDE SEQUENCE [LARGE SCALE GENOMIC DNA]</scope>
    <source>
        <strain evidence="4">01-14</strain>
        <tissue evidence="4">Leaf</tissue>
    </source>
</reference>
<evidence type="ECO:0000313" key="5">
    <source>
        <dbReference type="Proteomes" id="UP001428341"/>
    </source>
</evidence>
<comment type="caution">
    <text evidence="4">The sequence shown here is derived from an EMBL/GenBank/DDBJ whole genome shotgun (WGS) entry which is preliminary data.</text>
</comment>
<protein>
    <submittedName>
        <fullName evidence="4">Uncharacterized protein</fullName>
    </submittedName>
</protein>
<dbReference type="AlphaFoldDB" id="A0AAP0QDG5"/>
<dbReference type="Gene3D" id="3.40.50.1110">
    <property type="entry name" value="SGNH hydrolase"/>
    <property type="match status" value="1"/>
</dbReference>
<gene>
    <name evidence="4" type="ORF">WN944_018776</name>
</gene>
<evidence type="ECO:0000256" key="2">
    <source>
        <dbReference type="ARBA" id="ARBA00022963"/>
    </source>
</evidence>
<sequence length="127" mass="13817">MTASEGLTMVSPCLRGGAVPLLRGCARRPCTRGIEGRGGKTNKRIEFESNRKRIGSRFYGFGFDSAVSTFAGGSSVKLFVFGDSHVNTGNWPKDFTPWQQPYGITFPREPAGCFSSGRVLTDYIGQP</sequence>
<accession>A0AAP0QDG5</accession>